<dbReference type="Gene3D" id="3.40.50.300">
    <property type="entry name" value="P-loop containing nucleotide triphosphate hydrolases"/>
    <property type="match status" value="2"/>
</dbReference>
<dbReference type="Proteomes" id="UP000001131">
    <property type="component" value="Chromosome"/>
</dbReference>
<dbReference type="InterPro" id="IPR013520">
    <property type="entry name" value="Ribonucl_H"/>
</dbReference>
<dbReference type="KEGG" id="sgo:SGO_1437"/>
<feature type="short sequence motif" description="DEAH box" evidence="10">
    <location>
        <begin position="441"/>
        <end position="444"/>
    </location>
</feature>
<comment type="similarity">
    <text evidence="10 11">Belongs to the helicase family. DinG subfamily. Type 2 sub-subfamily.</text>
</comment>
<dbReference type="GO" id="GO:0003887">
    <property type="term" value="F:DNA-directed DNA polymerase activity"/>
    <property type="evidence" value="ECO:0007669"/>
    <property type="project" value="UniProtKB-KW"/>
</dbReference>
<evidence type="ECO:0000256" key="9">
    <source>
        <dbReference type="ARBA" id="ARBA00022932"/>
    </source>
</evidence>
<evidence type="ECO:0000256" key="10">
    <source>
        <dbReference type="HAMAP-Rule" id="MF_02206"/>
    </source>
</evidence>
<evidence type="ECO:0000256" key="6">
    <source>
        <dbReference type="ARBA" id="ARBA00022801"/>
    </source>
</evidence>
<protein>
    <recommendedName>
        <fullName evidence="10 11">3'-5' exonuclease DinG</fullName>
        <ecNumber evidence="10 11">3.1.-.-</ecNumber>
    </recommendedName>
</protein>
<dbReference type="EC" id="3.1.-.-" evidence="10 11"/>
<keyword evidence="6 10" id="KW-0378">Hydrolase</keyword>
<sequence length="824" mass="95405">MKRKNMKYAIVDLEATGTGSTAKIIQVGIVILEDGEIKETYQTDINPHEALEEHIKQLTGLSDQRLSQAPDFSQVAREIYELIEDAVFVAHNVKFDANLLAESLFWEGFDLLSPRVDTVELAQVVFPTYEKYGLSSLCELLEIPLEQAHTAISDAMATALLFLKIQEKIQSLPKPLLERLLVLSDSLIYESRLVLEDCFEKMPDGRAGDWLDCHGIYLKKQAKLGKERCLSSDFAKNISLLGLEERPEQQKFASLIEEAMKNPLPNFLQAQAGLGKTYGYLLPLLAHCQEKIVVSVPTKILQDQIATGEGRAIEEVFQVAFHSLKSPKSYIKLDAFYQSLERLDDNRLLNRCKMQLLVWLTETKTGDLEEIGQAHRYQAFFEEIGHDGQLSKKSLFYGVDFWQISQEKARESRVLLTNHAYLLTRLEDDKSLIEGRILVVDEAQKLFLALESFSQKSLKMNQLLQTIQQEILRVDSLLERRLFESLQFELAQLVEVFHNERVSEVSDKTLLKLRQDLSELPDHYLPELREILDHRYEQFWLEDEYFEQHRVTSLHAARLSLMNFQDFLPERVQLFFISATLEISRKVNLAQLLGFQAYQFYHLPAKNYHQQRIWVDKDFPDLADLPLPHHAQLIVERIESLYDLNLPILVLFTSKELLLEVSENLSLQHLAQYKNGDASNIKRRFDRGEAQILLGTGSFWEGTDFSSQDKMIQIITRLPFDNPQNVFTQKMNRRLRLEGKNPFYDYSLPVAILRLKQALGRTVRHRKQQSAVLILDNRVYTKRYSRQIRGVLSKTAPIEQSSFHQIRQDIGLYFKKKIVKKKNE</sequence>
<dbReference type="AlphaFoldDB" id="A8AY57"/>
<keyword evidence="5 10" id="KW-0547">Nucleotide-binding</keyword>
<dbReference type="SMART" id="SM00491">
    <property type="entry name" value="HELICc2"/>
    <property type="match status" value="1"/>
</dbReference>
<keyword evidence="7 10" id="KW-0269">Exonuclease</keyword>
<dbReference type="InterPro" id="IPR027417">
    <property type="entry name" value="P-loop_NTPase"/>
</dbReference>
<evidence type="ECO:0000256" key="3">
    <source>
        <dbReference type="ARBA" id="ARBA00022705"/>
    </source>
</evidence>
<accession>A8AY57</accession>
<dbReference type="InterPro" id="IPR014013">
    <property type="entry name" value="Helic_SF1/SF2_ATP-bd_DinG/Rad3"/>
</dbReference>
<evidence type="ECO:0000256" key="11">
    <source>
        <dbReference type="RuleBase" id="RU364106"/>
    </source>
</evidence>
<dbReference type="NCBIfam" id="TIGR01407">
    <property type="entry name" value="dinG_rel"/>
    <property type="match status" value="1"/>
</dbReference>
<evidence type="ECO:0000256" key="1">
    <source>
        <dbReference type="ARBA" id="ARBA00022679"/>
    </source>
</evidence>
<keyword evidence="13" id="KW-0347">Helicase</keyword>
<dbReference type="InterPro" id="IPR012337">
    <property type="entry name" value="RNaseH-like_sf"/>
</dbReference>
<dbReference type="SMART" id="SM00487">
    <property type="entry name" value="DEXDc"/>
    <property type="match status" value="1"/>
</dbReference>
<dbReference type="EMBL" id="CP000725">
    <property type="protein sequence ID" value="ABV11172.1"/>
    <property type="molecule type" value="Genomic_DNA"/>
</dbReference>
<keyword evidence="9" id="KW-0239">DNA-directed DNA polymerase</keyword>
<evidence type="ECO:0000256" key="2">
    <source>
        <dbReference type="ARBA" id="ARBA00022695"/>
    </source>
</evidence>
<evidence type="ECO:0000313" key="13">
    <source>
        <dbReference type="EMBL" id="ABV11172.1"/>
    </source>
</evidence>
<reference evidence="13 14" key="1">
    <citation type="journal article" date="2007" name="J. Bacteriol.">
        <title>Genome-wide transcriptional changes in Streptococcus gordonii in response to competence signaling peptide.</title>
        <authorList>
            <person name="Vickerman M.M."/>
            <person name="Iobst S."/>
            <person name="Jesionowski A.M."/>
            <person name="Gill S.R."/>
        </authorList>
    </citation>
    <scope>NUCLEOTIDE SEQUENCE [LARGE SCALE GENOMIC DNA]</scope>
    <source>
        <strain evidence="14">Challis / ATCC 35105 / BCRC 15272 / CH1 / DL1 / V288</strain>
    </source>
</reference>
<dbReference type="GO" id="GO:0005829">
    <property type="term" value="C:cytosol"/>
    <property type="evidence" value="ECO:0007669"/>
    <property type="project" value="TreeGrafter"/>
</dbReference>
<name>A8AY57_STRGC</name>
<keyword evidence="1" id="KW-0808">Transferase</keyword>
<keyword evidence="4 10" id="KW-0540">Nuclease</keyword>
<comment type="function">
    <text evidence="10 11">3'-5' exonuclease.</text>
</comment>
<keyword evidence="14" id="KW-1185">Reference proteome</keyword>
<dbReference type="InterPro" id="IPR036397">
    <property type="entry name" value="RNaseH_sf"/>
</dbReference>
<dbReference type="SUPFAM" id="SSF52540">
    <property type="entry name" value="P-loop containing nucleoside triphosphate hydrolases"/>
    <property type="match status" value="1"/>
</dbReference>
<dbReference type="PANTHER" id="PTHR30231:SF41">
    <property type="entry name" value="DNA POLYMERASE III SUBUNIT EPSILON"/>
    <property type="match status" value="1"/>
</dbReference>
<dbReference type="HAMAP" id="MF_02206">
    <property type="entry name" value="DinG_exonucl"/>
    <property type="match status" value="1"/>
</dbReference>
<dbReference type="RefSeq" id="WP_012130518.1">
    <property type="nucleotide sequence ID" value="NC_009785.1"/>
</dbReference>
<evidence type="ECO:0000256" key="4">
    <source>
        <dbReference type="ARBA" id="ARBA00022722"/>
    </source>
</evidence>
<dbReference type="SMART" id="SM00479">
    <property type="entry name" value="EXOIII"/>
    <property type="match status" value="1"/>
</dbReference>
<dbReference type="HOGENOM" id="CLU_012117_1_2_9"/>
<evidence type="ECO:0000256" key="8">
    <source>
        <dbReference type="ARBA" id="ARBA00022840"/>
    </source>
</evidence>
<gene>
    <name evidence="10 11" type="primary">dinG</name>
    <name evidence="13" type="ordered locus">SGO_1437</name>
</gene>
<evidence type="ECO:0000256" key="5">
    <source>
        <dbReference type="ARBA" id="ARBA00022741"/>
    </source>
</evidence>
<proteinExistence type="inferred from homology"/>
<dbReference type="GO" id="GO:0004386">
    <property type="term" value="F:helicase activity"/>
    <property type="evidence" value="ECO:0007669"/>
    <property type="project" value="UniProtKB-KW"/>
</dbReference>
<dbReference type="GO" id="GO:0008408">
    <property type="term" value="F:3'-5' exonuclease activity"/>
    <property type="evidence" value="ECO:0007669"/>
    <property type="project" value="UniProtKB-UniRule"/>
</dbReference>
<dbReference type="STRING" id="467705.SGO_1437"/>
<dbReference type="NCBIfam" id="TIGR00573">
    <property type="entry name" value="dnaq"/>
    <property type="match status" value="1"/>
</dbReference>
<dbReference type="GO" id="GO:0016818">
    <property type="term" value="F:hydrolase activity, acting on acid anhydrides, in phosphorus-containing anhydrides"/>
    <property type="evidence" value="ECO:0007669"/>
    <property type="project" value="InterPro"/>
</dbReference>
<dbReference type="FunFam" id="3.30.420.10:FF:000045">
    <property type="entry name" value="3'-5' exonuclease DinG"/>
    <property type="match status" value="1"/>
</dbReference>
<dbReference type="GO" id="GO:0045004">
    <property type="term" value="P:DNA replication proofreading"/>
    <property type="evidence" value="ECO:0007669"/>
    <property type="project" value="TreeGrafter"/>
</dbReference>
<dbReference type="Pfam" id="PF00929">
    <property type="entry name" value="RNase_T"/>
    <property type="match status" value="1"/>
</dbReference>
<dbReference type="eggNOG" id="COG2176">
    <property type="taxonomic scope" value="Bacteria"/>
</dbReference>
<dbReference type="Pfam" id="PF13307">
    <property type="entry name" value="Helicase_C_2"/>
    <property type="match status" value="1"/>
</dbReference>
<dbReference type="GO" id="GO:0005524">
    <property type="term" value="F:ATP binding"/>
    <property type="evidence" value="ECO:0007669"/>
    <property type="project" value="UniProtKB-UniRule"/>
</dbReference>
<dbReference type="NCBIfam" id="NF005569">
    <property type="entry name" value="PRK07246.1"/>
    <property type="match status" value="1"/>
</dbReference>
<dbReference type="InterPro" id="IPR006054">
    <property type="entry name" value="DnaQ"/>
</dbReference>
<dbReference type="PROSITE" id="PS51193">
    <property type="entry name" value="HELICASE_ATP_BIND_2"/>
    <property type="match status" value="1"/>
</dbReference>
<dbReference type="PANTHER" id="PTHR30231">
    <property type="entry name" value="DNA POLYMERASE III SUBUNIT EPSILON"/>
    <property type="match status" value="1"/>
</dbReference>
<dbReference type="InterPro" id="IPR006555">
    <property type="entry name" value="ATP-dep_Helicase_C"/>
</dbReference>
<evidence type="ECO:0000256" key="7">
    <source>
        <dbReference type="ARBA" id="ARBA00022839"/>
    </source>
</evidence>
<dbReference type="CDD" id="cd06127">
    <property type="entry name" value="DEDDh"/>
    <property type="match status" value="1"/>
</dbReference>
<dbReference type="GO" id="GO:0003677">
    <property type="term" value="F:DNA binding"/>
    <property type="evidence" value="ECO:0007669"/>
    <property type="project" value="InterPro"/>
</dbReference>
<keyword evidence="3" id="KW-0235">DNA replication</keyword>
<feature type="domain" description="Helicase ATP-binding" evidence="12">
    <location>
        <begin position="235"/>
        <end position="498"/>
    </location>
</feature>
<dbReference type="Gene3D" id="3.30.420.10">
    <property type="entry name" value="Ribonuclease H-like superfamily/Ribonuclease H"/>
    <property type="match status" value="1"/>
</dbReference>
<evidence type="ECO:0000259" key="12">
    <source>
        <dbReference type="PROSITE" id="PS51193"/>
    </source>
</evidence>
<dbReference type="InterPro" id="IPR014001">
    <property type="entry name" value="Helicase_ATP-bd"/>
</dbReference>
<organism evidence="13 14">
    <name type="scientific">Streptococcus gordonii (strain Challis / ATCC 35105 / BCRC 15272 / CH1 / DL1 / V288)</name>
    <dbReference type="NCBI Taxonomy" id="467705"/>
    <lineage>
        <taxon>Bacteria</taxon>
        <taxon>Bacillati</taxon>
        <taxon>Bacillota</taxon>
        <taxon>Bacilli</taxon>
        <taxon>Lactobacillales</taxon>
        <taxon>Streptococcaceae</taxon>
        <taxon>Streptococcus</taxon>
    </lineage>
</organism>
<evidence type="ECO:0000313" key="14">
    <source>
        <dbReference type="Proteomes" id="UP000001131"/>
    </source>
</evidence>
<keyword evidence="2" id="KW-0548">Nucleotidyltransferase</keyword>
<dbReference type="SUPFAM" id="SSF53098">
    <property type="entry name" value="Ribonuclease H-like"/>
    <property type="match status" value="1"/>
</dbReference>
<dbReference type="InterPro" id="IPR006310">
    <property type="entry name" value="DinG"/>
</dbReference>
<dbReference type="eggNOG" id="COG1199">
    <property type="taxonomic scope" value="Bacteria"/>
</dbReference>
<feature type="binding site" evidence="10">
    <location>
        <begin position="270"/>
        <end position="277"/>
    </location>
    <ligand>
        <name>ATP</name>
        <dbReference type="ChEBI" id="CHEBI:30616"/>
    </ligand>
</feature>
<keyword evidence="8 10" id="KW-0067">ATP-binding</keyword>